<dbReference type="AlphaFoldDB" id="A0A3L8DSL6"/>
<accession>A0A3L8DSL6</accession>
<gene>
    <name evidence="1" type="ORF">DMN91_005441</name>
</gene>
<reference evidence="1 2" key="1">
    <citation type="journal article" date="2018" name="Genome Res.">
        <title>The genomic architecture and molecular evolution of ant odorant receptors.</title>
        <authorList>
            <person name="McKenzie S.K."/>
            <person name="Kronauer D.J.C."/>
        </authorList>
    </citation>
    <scope>NUCLEOTIDE SEQUENCE [LARGE SCALE GENOMIC DNA]</scope>
    <source>
        <strain evidence="1">Clonal line C1</strain>
    </source>
</reference>
<evidence type="ECO:0000313" key="2">
    <source>
        <dbReference type="Proteomes" id="UP000279307"/>
    </source>
</evidence>
<organism evidence="1 2">
    <name type="scientific">Ooceraea biroi</name>
    <name type="common">Clonal raider ant</name>
    <name type="synonym">Cerapachys biroi</name>
    <dbReference type="NCBI Taxonomy" id="2015173"/>
    <lineage>
        <taxon>Eukaryota</taxon>
        <taxon>Metazoa</taxon>
        <taxon>Ecdysozoa</taxon>
        <taxon>Arthropoda</taxon>
        <taxon>Hexapoda</taxon>
        <taxon>Insecta</taxon>
        <taxon>Pterygota</taxon>
        <taxon>Neoptera</taxon>
        <taxon>Endopterygota</taxon>
        <taxon>Hymenoptera</taxon>
        <taxon>Apocrita</taxon>
        <taxon>Aculeata</taxon>
        <taxon>Formicoidea</taxon>
        <taxon>Formicidae</taxon>
        <taxon>Dorylinae</taxon>
        <taxon>Ooceraea</taxon>
    </lineage>
</organism>
<evidence type="ECO:0000313" key="1">
    <source>
        <dbReference type="EMBL" id="RLU23163.1"/>
    </source>
</evidence>
<proteinExistence type="predicted"/>
<name>A0A3L8DSL6_OOCBI</name>
<dbReference type="Proteomes" id="UP000279307">
    <property type="component" value="Chromosome 5"/>
</dbReference>
<protein>
    <submittedName>
        <fullName evidence="1">Uncharacterized protein</fullName>
    </submittedName>
</protein>
<comment type="caution">
    <text evidence="1">The sequence shown here is derived from an EMBL/GenBank/DDBJ whole genome shotgun (WGS) entry which is preliminary data.</text>
</comment>
<dbReference type="EMBL" id="QOIP01000005">
    <property type="protein sequence ID" value="RLU23163.1"/>
    <property type="molecule type" value="Genomic_DNA"/>
</dbReference>
<sequence>MAMTRETGSDEKNLAEEEYGLRSATKTITREEGAIFASNRGSPASRLLPLADRRVKVALNQLRATNCLQTTLKKRWFVSCRPKRALFKGGPLSIESLFQAQAILSQFCLREERGRKKTIRRKF</sequence>